<evidence type="ECO:0000313" key="2">
    <source>
        <dbReference type="Proteomes" id="UP000657931"/>
    </source>
</evidence>
<protein>
    <submittedName>
        <fullName evidence="1">Uncharacterized protein</fullName>
    </submittedName>
</protein>
<gene>
    <name evidence="1" type="ORF">H9655_20610</name>
</gene>
<keyword evidence="2" id="KW-1185">Reference proteome</keyword>
<dbReference type="Proteomes" id="UP000657931">
    <property type="component" value="Unassembled WGS sequence"/>
</dbReference>
<proteinExistence type="predicted"/>
<dbReference type="RefSeq" id="WP_191817113.1">
    <property type="nucleotide sequence ID" value="NZ_JACSQT010000017.1"/>
</dbReference>
<organism evidence="1 2">
    <name type="scientific">Cytobacillus stercorigallinarum</name>
    <dbReference type="NCBI Taxonomy" id="2762240"/>
    <lineage>
        <taxon>Bacteria</taxon>
        <taxon>Bacillati</taxon>
        <taxon>Bacillota</taxon>
        <taxon>Bacilli</taxon>
        <taxon>Bacillales</taxon>
        <taxon>Bacillaceae</taxon>
        <taxon>Cytobacillus</taxon>
    </lineage>
</organism>
<dbReference type="EMBL" id="JACSQT010000017">
    <property type="protein sequence ID" value="MBD7939447.1"/>
    <property type="molecule type" value="Genomic_DNA"/>
</dbReference>
<name>A0ABR8QVH8_9BACI</name>
<reference evidence="1 2" key="1">
    <citation type="submission" date="2020-08" db="EMBL/GenBank/DDBJ databases">
        <title>A Genomic Blueprint of the Chicken Gut Microbiome.</title>
        <authorList>
            <person name="Gilroy R."/>
            <person name="Ravi A."/>
            <person name="Getino M."/>
            <person name="Pursley I."/>
            <person name="Horton D.L."/>
            <person name="Alikhan N.-F."/>
            <person name="Baker D."/>
            <person name="Gharbi K."/>
            <person name="Hall N."/>
            <person name="Watson M."/>
            <person name="Adriaenssens E.M."/>
            <person name="Foster-Nyarko E."/>
            <person name="Jarju S."/>
            <person name="Secka A."/>
            <person name="Antonio M."/>
            <person name="Oren A."/>
            <person name="Chaudhuri R."/>
            <person name="La Ragione R.M."/>
            <person name="Hildebrand F."/>
            <person name="Pallen M.J."/>
        </authorList>
    </citation>
    <scope>NUCLEOTIDE SEQUENCE [LARGE SCALE GENOMIC DNA]</scope>
    <source>
        <strain evidence="1 2">Sa5YUA1</strain>
    </source>
</reference>
<evidence type="ECO:0000313" key="1">
    <source>
        <dbReference type="EMBL" id="MBD7939447.1"/>
    </source>
</evidence>
<sequence length="108" mass="11572">MKSGVDISSIPSDGVAENYSYRPIRAQGLRFGPGYNGYIGTDREVRITSSAFTQADGSVVYRDLRASVIYGFGFSTNSTNAYIYIGSDDETRFVNKGYVGGSSGTGIP</sequence>
<comment type="caution">
    <text evidence="1">The sequence shown here is derived from an EMBL/GenBank/DDBJ whole genome shotgun (WGS) entry which is preliminary data.</text>
</comment>
<accession>A0ABR8QVH8</accession>